<evidence type="ECO:0000313" key="1">
    <source>
        <dbReference type="EMBL" id="CAB4921860.1"/>
    </source>
</evidence>
<proteinExistence type="predicted"/>
<organism evidence="1">
    <name type="scientific">freshwater metagenome</name>
    <dbReference type="NCBI Taxonomy" id="449393"/>
    <lineage>
        <taxon>unclassified sequences</taxon>
        <taxon>metagenomes</taxon>
        <taxon>ecological metagenomes</taxon>
    </lineage>
</organism>
<accession>A0A6J7HX78</accession>
<name>A0A6J7HX78_9ZZZZ</name>
<dbReference type="EMBL" id="CAFBMK010000110">
    <property type="protein sequence ID" value="CAB4921860.1"/>
    <property type="molecule type" value="Genomic_DNA"/>
</dbReference>
<reference evidence="1" key="1">
    <citation type="submission" date="2020-05" db="EMBL/GenBank/DDBJ databases">
        <authorList>
            <person name="Chiriac C."/>
            <person name="Salcher M."/>
            <person name="Ghai R."/>
            <person name="Kavagutti S V."/>
        </authorList>
    </citation>
    <scope>NUCLEOTIDE SEQUENCE</scope>
</reference>
<dbReference type="AlphaFoldDB" id="A0A6J7HX78"/>
<gene>
    <name evidence="1" type="ORF">UFOPK3564_01876</name>
</gene>
<sequence length="167" mass="18089">MSDDRYRDHAAETVDQLGQSFRAFLEERGIRDGSTVTAGQVWEAFVAFASQPVTHRGAPVNHEFVQVEPAGEAFSLSRVITLEDDAKDYEGEALCFIEFEVPGAPALDEDLQGITLSGPAGDMHPHGEGEEHEYQALSDLDRVVRTRVLGPEFSSPATITAIDVSGG</sequence>
<protein>
    <submittedName>
        <fullName evidence="1">Unannotated protein</fullName>
    </submittedName>
</protein>